<feature type="non-terminal residue" evidence="10">
    <location>
        <position position="1"/>
    </location>
</feature>
<dbReference type="FunFam" id="1.20.1000.10:FF:000001">
    <property type="entry name" value="Guanylate binding protein 1"/>
    <property type="match status" value="1"/>
</dbReference>
<protein>
    <submittedName>
        <fullName evidence="10">GBP1 protein</fullName>
    </submittedName>
</protein>
<comment type="caution">
    <text evidence="10">The sequence shown here is derived from an EMBL/GenBank/DDBJ whole genome shotgun (WGS) entry which is preliminary data.</text>
</comment>
<evidence type="ECO:0000256" key="1">
    <source>
        <dbReference type="ARBA" id="ARBA00022588"/>
    </source>
</evidence>
<dbReference type="CDD" id="cd01851">
    <property type="entry name" value="GBP"/>
    <property type="match status" value="1"/>
</dbReference>
<dbReference type="Pfam" id="PF02263">
    <property type="entry name" value="GBP"/>
    <property type="match status" value="1"/>
</dbReference>
<sequence length="762" mass="85689">METQTKQTFSELLGEDSYSYLALLSSRNAENAEVTMATGGVKMSGPVCLIENVSGKLQINQKAVDILSGINQPVVVASIVGMYRTGKSYLMNKLAGQKKGFSLGSTIQSHTKGIWMWCVPHPMRDGQTLVLLDTEGLGDVEKGDNKNDNWIFALAVLLSSTLIYNSMGTINNDAVQNLQYPDLDTLDDLIYVTELTELIKVKSKQEDPDESSEFARFFPSFVWAVRDFSLQLELNGRPVTADEYLENSLKLKPGVNKNVQNYNLPRECIRNYFPKRKCFVFERPSTVECMRKLEEMDESKLEKGFIEETKKFYNFIMRETSVKTLSGGITVTGRLLGNLATTYVDAILSGSVPCLENAVLALAQIENSTAISLAVAHYCEEMDKRAKLPTSTQAELSDVHLQCEKEAVKIFMERSFKDEDQKYYLELMKLLEEQYTLVCQRNEKESREVCSSLLQNLSKKMREAQNAGNYMKPGGFKIYQVDLEGVIRDYKGNPRKGIMADTVLNEFLRAKESEGKGILNADKSLSAQEKQIKEEQTKRLATERENEVIKKQQEILQKRIEDQKKAFDENIKQLQKKCEEEQKKAKEESERFLNVRLKLWRTCAPTEILLQAARHQRAVPPKGSFNFAGVRPYKENTGAEPLPKHPARAACGQRSPSNGTRHLPDRHPLRGFRVPLAMESSAPPALSPPGLRDSLCSPRGQPATACTQQQRLTLSEESAPSLLILPLFRYPFNTAPFRLRPHIGGIGTQPLIPPFTLGAMAV</sequence>
<comment type="similarity">
    <text evidence="6">Belongs to the TRAFAC class dynamin-like GTPase superfamily. GB1/RHD3 GTPase family.</text>
</comment>
<keyword evidence="1" id="KW-0399">Innate immunity</keyword>
<dbReference type="PANTHER" id="PTHR10751">
    <property type="entry name" value="GUANYLATE BINDING PROTEIN"/>
    <property type="match status" value="1"/>
</dbReference>
<feature type="region of interest" description="Disordered" evidence="8">
    <location>
        <begin position="636"/>
        <end position="704"/>
    </location>
</feature>
<reference evidence="10 11" key="1">
    <citation type="journal article" date="2021" name="Cell">
        <title>Tracing the genetic footprints of vertebrate landing in non-teleost ray-finned fishes.</title>
        <authorList>
            <person name="Bi X."/>
            <person name="Wang K."/>
            <person name="Yang L."/>
            <person name="Pan H."/>
            <person name="Jiang H."/>
            <person name="Wei Q."/>
            <person name="Fang M."/>
            <person name="Yu H."/>
            <person name="Zhu C."/>
            <person name="Cai Y."/>
            <person name="He Y."/>
            <person name="Gan X."/>
            <person name="Zeng H."/>
            <person name="Yu D."/>
            <person name="Zhu Y."/>
            <person name="Jiang H."/>
            <person name="Qiu Q."/>
            <person name="Yang H."/>
            <person name="Zhang Y.E."/>
            <person name="Wang W."/>
            <person name="Zhu M."/>
            <person name="He S."/>
            <person name="Zhang G."/>
        </authorList>
    </citation>
    <scope>NUCLEOTIDE SEQUENCE [LARGE SCALE GENOMIC DNA]</scope>
    <source>
        <strain evidence="10">Bchr_013</strain>
    </source>
</reference>
<evidence type="ECO:0000256" key="4">
    <source>
        <dbReference type="ARBA" id="ARBA00022859"/>
    </source>
</evidence>
<dbReference type="EMBL" id="JAATIS010000094">
    <property type="protein sequence ID" value="KAG2471416.1"/>
    <property type="molecule type" value="Genomic_DNA"/>
</dbReference>
<dbReference type="Pfam" id="PF02841">
    <property type="entry name" value="GBP_C"/>
    <property type="match status" value="1"/>
</dbReference>
<feature type="non-terminal residue" evidence="10">
    <location>
        <position position="762"/>
    </location>
</feature>
<organism evidence="10 11">
    <name type="scientific">Polypterus senegalus</name>
    <name type="common">Senegal bichir</name>
    <dbReference type="NCBI Taxonomy" id="55291"/>
    <lineage>
        <taxon>Eukaryota</taxon>
        <taxon>Metazoa</taxon>
        <taxon>Chordata</taxon>
        <taxon>Craniata</taxon>
        <taxon>Vertebrata</taxon>
        <taxon>Euteleostomi</taxon>
        <taxon>Actinopterygii</taxon>
        <taxon>Polypteriformes</taxon>
        <taxon>Polypteridae</taxon>
        <taxon>Polypterus</taxon>
    </lineage>
</organism>
<dbReference type="PROSITE" id="PS51715">
    <property type="entry name" value="G_GB1_RHD3"/>
    <property type="match status" value="1"/>
</dbReference>
<name>A0A8X8BXU8_POLSE</name>
<dbReference type="Proteomes" id="UP000886611">
    <property type="component" value="Unassembled WGS sequence"/>
</dbReference>
<feature type="compositionally biased region" description="Low complexity" evidence="8">
    <location>
        <begin position="675"/>
        <end position="691"/>
    </location>
</feature>
<dbReference type="InterPro" id="IPR036543">
    <property type="entry name" value="Guanylate-bd_C_sf"/>
</dbReference>
<dbReference type="GO" id="GO:0045087">
    <property type="term" value="P:innate immune response"/>
    <property type="evidence" value="ECO:0007669"/>
    <property type="project" value="UniProtKB-KW"/>
</dbReference>
<dbReference type="CDD" id="cd16269">
    <property type="entry name" value="GBP_C"/>
    <property type="match status" value="1"/>
</dbReference>
<evidence type="ECO:0000256" key="5">
    <source>
        <dbReference type="ARBA" id="ARBA00023134"/>
    </source>
</evidence>
<keyword evidence="2" id="KW-0547">Nucleotide-binding</keyword>
<keyword evidence="3" id="KW-0378">Hydrolase</keyword>
<dbReference type="InterPro" id="IPR003191">
    <property type="entry name" value="Guanylate-bd/ATL_C"/>
</dbReference>
<evidence type="ECO:0000256" key="8">
    <source>
        <dbReference type="SAM" id="MobiDB-lite"/>
    </source>
</evidence>
<evidence type="ECO:0000259" key="9">
    <source>
        <dbReference type="PROSITE" id="PS51715"/>
    </source>
</evidence>
<evidence type="ECO:0000256" key="3">
    <source>
        <dbReference type="ARBA" id="ARBA00022801"/>
    </source>
</evidence>
<accession>A0A8X8BXU8</accession>
<keyword evidence="4" id="KW-0391">Immunity</keyword>
<evidence type="ECO:0000313" key="10">
    <source>
        <dbReference type="EMBL" id="KAG2471416.1"/>
    </source>
</evidence>
<evidence type="ECO:0000256" key="6">
    <source>
        <dbReference type="PROSITE-ProRule" id="PRU01052"/>
    </source>
</evidence>
<dbReference type="SUPFAM" id="SSF52540">
    <property type="entry name" value="P-loop containing nucleoside triphosphate hydrolases"/>
    <property type="match status" value="1"/>
</dbReference>
<keyword evidence="11" id="KW-1185">Reference proteome</keyword>
<dbReference type="InterPro" id="IPR030386">
    <property type="entry name" value="G_GB1_RHD3_dom"/>
</dbReference>
<dbReference type="Gene3D" id="1.20.1000.10">
    <property type="entry name" value="Guanylate-binding protein, C-terminal domain"/>
    <property type="match status" value="1"/>
</dbReference>
<feature type="coiled-coil region" evidence="7">
    <location>
        <begin position="518"/>
        <end position="591"/>
    </location>
</feature>
<dbReference type="SUPFAM" id="SSF48340">
    <property type="entry name" value="Interferon-induced guanylate-binding protein 1 (GBP1), C-terminal domain"/>
    <property type="match status" value="1"/>
</dbReference>
<proteinExistence type="inferred from homology"/>
<keyword evidence="7" id="KW-0175">Coiled coil</keyword>
<dbReference type="GO" id="GO:0003924">
    <property type="term" value="F:GTPase activity"/>
    <property type="evidence" value="ECO:0007669"/>
    <property type="project" value="InterPro"/>
</dbReference>
<dbReference type="InterPro" id="IPR015894">
    <property type="entry name" value="Guanylate-bd_N"/>
</dbReference>
<dbReference type="InterPro" id="IPR027417">
    <property type="entry name" value="P-loop_NTPase"/>
</dbReference>
<dbReference type="InterPro" id="IPR037684">
    <property type="entry name" value="GBP_C"/>
</dbReference>
<dbReference type="AlphaFoldDB" id="A0A8X8BXU8"/>
<evidence type="ECO:0000313" key="11">
    <source>
        <dbReference type="Proteomes" id="UP000886611"/>
    </source>
</evidence>
<evidence type="ECO:0000256" key="2">
    <source>
        <dbReference type="ARBA" id="ARBA00022741"/>
    </source>
</evidence>
<dbReference type="GO" id="GO:0005525">
    <property type="term" value="F:GTP binding"/>
    <property type="evidence" value="ECO:0007669"/>
    <property type="project" value="UniProtKB-KW"/>
</dbReference>
<dbReference type="FunFam" id="3.40.50.300:FF:000422">
    <property type="entry name" value="Guanylate-binding protein 1"/>
    <property type="match status" value="1"/>
</dbReference>
<gene>
    <name evidence="10" type="primary">Gbp1_0</name>
    <name evidence="10" type="ORF">GTO96_0006333</name>
</gene>
<evidence type="ECO:0000256" key="7">
    <source>
        <dbReference type="SAM" id="Coils"/>
    </source>
</evidence>
<keyword evidence="5" id="KW-0342">GTP-binding</keyword>
<dbReference type="Gene3D" id="3.40.50.300">
    <property type="entry name" value="P-loop containing nucleotide triphosphate hydrolases"/>
    <property type="match status" value="1"/>
</dbReference>
<feature type="domain" description="GB1/RHD3-type G" evidence="9">
    <location>
        <begin position="71"/>
        <end position="321"/>
    </location>
</feature>